<evidence type="ECO:0000313" key="2">
    <source>
        <dbReference type="EMBL" id="MBX48137.1"/>
    </source>
</evidence>
<dbReference type="AlphaFoldDB" id="A0A2P2P074"/>
<reference evidence="2" key="1">
    <citation type="submission" date="2018-02" db="EMBL/GenBank/DDBJ databases">
        <title>Rhizophora mucronata_Transcriptome.</title>
        <authorList>
            <person name="Meera S.P."/>
            <person name="Sreeshan A."/>
            <person name="Augustine A."/>
        </authorList>
    </citation>
    <scope>NUCLEOTIDE SEQUENCE</scope>
    <source>
        <tissue evidence="2">Leaf</tissue>
    </source>
</reference>
<keyword evidence="1" id="KW-0812">Transmembrane</keyword>
<dbReference type="EMBL" id="GGEC01067653">
    <property type="protein sequence ID" value="MBX48137.1"/>
    <property type="molecule type" value="Transcribed_RNA"/>
</dbReference>
<sequence length="24" mass="2863">MPNGGYFPFLYYVFIILNHAFDSH</sequence>
<accession>A0A2P2P074</accession>
<evidence type="ECO:0000256" key="1">
    <source>
        <dbReference type="SAM" id="Phobius"/>
    </source>
</evidence>
<keyword evidence="1" id="KW-1133">Transmembrane helix</keyword>
<name>A0A2P2P074_RHIMU</name>
<feature type="transmembrane region" description="Helical" evidence="1">
    <location>
        <begin position="6"/>
        <end position="21"/>
    </location>
</feature>
<keyword evidence="1" id="KW-0472">Membrane</keyword>
<proteinExistence type="predicted"/>
<protein>
    <submittedName>
        <fullName evidence="2">Uncharacterized protein</fullName>
    </submittedName>
</protein>
<organism evidence="2">
    <name type="scientific">Rhizophora mucronata</name>
    <name type="common">Asiatic mangrove</name>
    <dbReference type="NCBI Taxonomy" id="61149"/>
    <lineage>
        <taxon>Eukaryota</taxon>
        <taxon>Viridiplantae</taxon>
        <taxon>Streptophyta</taxon>
        <taxon>Embryophyta</taxon>
        <taxon>Tracheophyta</taxon>
        <taxon>Spermatophyta</taxon>
        <taxon>Magnoliopsida</taxon>
        <taxon>eudicotyledons</taxon>
        <taxon>Gunneridae</taxon>
        <taxon>Pentapetalae</taxon>
        <taxon>rosids</taxon>
        <taxon>fabids</taxon>
        <taxon>Malpighiales</taxon>
        <taxon>Rhizophoraceae</taxon>
        <taxon>Rhizophora</taxon>
    </lineage>
</organism>